<dbReference type="EMBL" id="JABSNW010000008">
    <property type="protein sequence ID" value="KAL2885357.1"/>
    <property type="molecule type" value="Genomic_DNA"/>
</dbReference>
<protein>
    <recommendedName>
        <fullName evidence="3">C2H2-type domain-containing protein</fullName>
    </recommendedName>
</protein>
<reference evidence="1 2" key="1">
    <citation type="submission" date="2020-05" db="EMBL/GenBank/DDBJ databases">
        <title>Ceratocystis lukuohia genome.</title>
        <authorList>
            <person name="Harrington T.C."/>
            <person name="Kim K."/>
            <person name="Mayers C.G."/>
        </authorList>
    </citation>
    <scope>NUCLEOTIDE SEQUENCE [LARGE SCALE GENOMIC DNA]</scope>
    <source>
        <strain evidence="1 2">C4212</strain>
    </source>
</reference>
<sequence length="437" mass="48435">MPRPFEKRNFVADCSSSLKYVYKKLGVAGRSSVLQSPRSAPQNLHTALLYTATKSADTCWDYVDPLEANHSRGEGNAKATKQHYFCCPFYVNAPHEHGSCLGNVICRESDVKQHIKRVHNENLPSSHQYQHNGFLEGPTQLPFPPIMLSFYHAVNAAVFIKLSAFFVKMSQDASIGLSPDSISTLLRTFTLTDHTSMESDIPFAIKLAYEISKEGLNITSESAIHKAYHMSGIDHENQPVCEKAPAFVEASGSYSNEDNQNFNVNLGQDALLAYSISTTATTQIEHVMTSSYNHHLQDKTNISLQAPGSFNWEGEHGSSISLQNAEYATQLEFSGDWNGNVSQAPEEITELRVAGDLVPLDPCEINAAQNETVHNFTAGMSQFNIGSNITPLFATQDSSYHTYRYDILPQNSDFLDFTDFDTESGQWDSAGMLVAFK</sequence>
<name>A0ABR4MAQ4_9PEZI</name>
<proteinExistence type="predicted"/>
<evidence type="ECO:0000313" key="1">
    <source>
        <dbReference type="EMBL" id="KAL2885357.1"/>
    </source>
</evidence>
<comment type="caution">
    <text evidence="1">The sequence shown here is derived from an EMBL/GenBank/DDBJ whole genome shotgun (WGS) entry which is preliminary data.</text>
</comment>
<dbReference type="RefSeq" id="XP_070856537.1">
    <property type="nucleotide sequence ID" value="XM_071001533.1"/>
</dbReference>
<evidence type="ECO:0000313" key="2">
    <source>
        <dbReference type="Proteomes" id="UP001610728"/>
    </source>
</evidence>
<accession>A0ABR4MAQ4</accession>
<dbReference type="GeneID" id="98121043"/>
<evidence type="ECO:0008006" key="3">
    <source>
        <dbReference type="Google" id="ProtNLM"/>
    </source>
</evidence>
<gene>
    <name evidence="1" type="ORF">HOO65_080307</name>
</gene>
<dbReference type="Proteomes" id="UP001610728">
    <property type="component" value="Unassembled WGS sequence"/>
</dbReference>
<keyword evidence="2" id="KW-1185">Reference proteome</keyword>
<organism evidence="1 2">
    <name type="scientific">Ceratocystis lukuohia</name>
    <dbReference type="NCBI Taxonomy" id="2019550"/>
    <lineage>
        <taxon>Eukaryota</taxon>
        <taxon>Fungi</taxon>
        <taxon>Dikarya</taxon>
        <taxon>Ascomycota</taxon>
        <taxon>Pezizomycotina</taxon>
        <taxon>Sordariomycetes</taxon>
        <taxon>Hypocreomycetidae</taxon>
        <taxon>Microascales</taxon>
        <taxon>Ceratocystidaceae</taxon>
        <taxon>Ceratocystis</taxon>
    </lineage>
</organism>